<protein>
    <submittedName>
        <fullName evidence="3">Phage tail protein</fullName>
    </submittedName>
</protein>
<dbReference type="Gene3D" id="3.55.50.40">
    <property type="match status" value="1"/>
</dbReference>
<organism evidence="3 4">
    <name type="scientific">Paenibacillus roseus</name>
    <dbReference type="NCBI Taxonomy" id="2798579"/>
    <lineage>
        <taxon>Bacteria</taxon>
        <taxon>Bacillati</taxon>
        <taxon>Bacillota</taxon>
        <taxon>Bacilli</taxon>
        <taxon>Bacillales</taxon>
        <taxon>Paenibacillaceae</taxon>
        <taxon>Paenibacillus</taxon>
    </lineage>
</organism>
<dbReference type="EMBL" id="JAELUP010000117">
    <property type="protein sequence ID" value="MBJ6364138.1"/>
    <property type="molecule type" value="Genomic_DNA"/>
</dbReference>
<comment type="caution">
    <text evidence="3">The sequence shown here is derived from an EMBL/GenBank/DDBJ whole genome shotgun (WGS) entry which is preliminary data.</text>
</comment>
<proteinExistence type="predicted"/>
<dbReference type="NCBIfam" id="TIGR01665">
    <property type="entry name" value="put_anti_recept"/>
    <property type="match status" value="1"/>
</dbReference>
<evidence type="ECO:0000313" key="3">
    <source>
        <dbReference type="EMBL" id="MBJ6364138.1"/>
    </source>
</evidence>
<dbReference type="RefSeq" id="WP_199021740.1">
    <property type="nucleotide sequence ID" value="NZ_JAELUP010000117.1"/>
</dbReference>
<gene>
    <name evidence="3" type="ORF">JFN88_23260</name>
</gene>
<dbReference type="Proteomes" id="UP000640274">
    <property type="component" value="Unassembled WGS sequence"/>
</dbReference>
<dbReference type="InterPro" id="IPR007119">
    <property type="entry name" value="Phage_tail_spike_N"/>
</dbReference>
<dbReference type="InterPro" id="IPR044051">
    <property type="entry name" value="Prophage_tail_N"/>
</dbReference>
<feature type="domain" description="Prophage endopeptidase tail N-terminal" evidence="2">
    <location>
        <begin position="17"/>
        <end position="94"/>
    </location>
</feature>
<keyword evidence="4" id="KW-1185">Reference proteome</keyword>
<sequence length="609" mass="67772">MSKWRSRLELHTADGRSILAAAKDVAVNETLNGEYYVTFTYPKVLGDADRYDGLVEGNEVRFPQRIERGQRFTIRKVDEFRRGQQMYKTVEAHHVAFNLGNYFYDGYIDFAAAEDIAEMLALLGADTPFSFTVEGTFDKQDIFEWGEARRIDLLHSLRDLYGAELSFNNYEITLTTRKGNNYGSEIRYRKNSAGIKRNSHTMERITRLYGYGKNGLTIEGLPGHPVKYIDSQYYDHAAPLEGKVEFPEIDDQSRLLAEMQKYLATVELPKVSYEVEFVQLEKVDDDFYEERIRDVGDTVTVIDEPMGYRFDARVHQYTRYPFEPKRARIVLANFRELTATDYLFKATVGSRKAIEYTSRNAVLKGVKYDDSVTVADGFGITVSDDFNRKRVILGQYEPGKYGLLVLNKAGTRTIWLDDSTGNAVFAGTLQAAGGTFKGTVEAGRIIASEINGGTINGTYISGVSVFGSVVTGSLIQTGVSYPRIELNSSGNLLKAESSSGNSLAISPNRDGVPAVFFTSGGATTAYVQYVQNYGMVMNVFGGTLSLLPSRHLFLTPGSGYNINVPSWTRLVEELTGRSLQQELTGLGNASYTQSVQIADLQRRVAALGG</sequence>
<reference evidence="3" key="1">
    <citation type="submission" date="2020-12" db="EMBL/GenBank/DDBJ databases">
        <authorList>
            <person name="Huq M.A."/>
        </authorList>
    </citation>
    <scope>NUCLEOTIDE SEQUENCE</scope>
    <source>
        <strain evidence="3">MAHUQ-46</strain>
    </source>
</reference>
<evidence type="ECO:0000313" key="4">
    <source>
        <dbReference type="Proteomes" id="UP000640274"/>
    </source>
</evidence>
<name>A0A934JC80_9BACL</name>
<dbReference type="InterPro" id="IPR010572">
    <property type="entry name" value="Tail_dom"/>
</dbReference>
<accession>A0A934JC80</accession>
<dbReference type="Pfam" id="PF18994">
    <property type="entry name" value="Prophage_tailD1"/>
    <property type="match status" value="1"/>
</dbReference>
<evidence type="ECO:0000259" key="1">
    <source>
        <dbReference type="Pfam" id="PF06605"/>
    </source>
</evidence>
<evidence type="ECO:0000259" key="2">
    <source>
        <dbReference type="Pfam" id="PF18994"/>
    </source>
</evidence>
<feature type="domain" description="Tail spike" evidence="1">
    <location>
        <begin position="121"/>
        <end position="336"/>
    </location>
</feature>
<dbReference type="Pfam" id="PF06605">
    <property type="entry name" value="Prophage_tail"/>
    <property type="match status" value="1"/>
</dbReference>
<dbReference type="AlphaFoldDB" id="A0A934JC80"/>